<evidence type="ECO:0000313" key="1">
    <source>
        <dbReference type="EMBL" id="VAX37001.1"/>
    </source>
</evidence>
<reference evidence="1" key="1">
    <citation type="submission" date="2018-06" db="EMBL/GenBank/DDBJ databases">
        <authorList>
            <person name="Zhirakovskaya E."/>
        </authorList>
    </citation>
    <scope>NUCLEOTIDE SEQUENCE</scope>
</reference>
<dbReference type="Gene3D" id="1.20.1600.10">
    <property type="entry name" value="Outer membrane efflux proteins (OEP)"/>
    <property type="match status" value="1"/>
</dbReference>
<protein>
    <recommendedName>
        <fullName evidence="2">Heavy metal RND efflux outer membrane protein, CzcC family</fullName>
    </recommendedName>
</protein>
<proteinExistence type="predicted"/>
<name>A0A3B1DDS2_9ZZZZ</name>
<organism evidence="1">
    <name type="scientific">hydrothermal vent metagenome</name>
    <dbReference type="NCBI Taxonomy" id="652676"/>
    <lineage>
        <taxon>unclassified sequences</taxon>
        <taxon>metagenomes</taxon>
        <taxon>ecological metagenomes</taxon>
    </lineage>
</organism>
<dbReference type="GO" id="GO:0015562">
    <property type="term" value="F:efflux transmembrane transporter activity"/>
    <property type="evidence" value="ECO:0007669"/>
    <property type="project" value="InterPro"/>
</dbReference>
<dbReference type="EMBL" id="UOGK01000091">
    <property type="protein sequence ID" value="VAX37001.1"/>
    <property type="molecule type" value="Genomic_DNA"/>
</dbReference>
<dbReference type="SUPFAM" id="SSF56954">
    <property type="entry name" value="Outer membrane efflux proteins (OEP)"/>
    <property type="match status" value="1"/>
</dbReference>
<gene>
    <name evidence="1" type="ORF">MNBD_PLANCTO03-275</name>
</gene>
<feature type="non-terminal residue" evidence="1">
    <location>
        <position position="195"/>
    </location>
</feature>
<evidence type="ECO:0008006" key="2">
    <source>
        <dbReference type="Google" id="ProtNLM"/>
    </source>
</evidence>
<dbReference type="InterPro" id="IPR003423">
    <property type="entry name" value="OMP_efflux"/>
</dbReference>
<dbReference type="Pfam" id="PF02321">
    <property type="entry name" value="OEP"/>
    <property type="match status" value="1"/>
</dbReference>
<dbReference type="AlphaFoldDB" id="A0A3B1DDS2"/>
<sequence>MPSNFRSSSLLGGCCSLGLLAFGLSGCSADMAGIDANTARWLDEGAAMSDRLEPLPVRERVAVGELDSALLQGPEDFVALALSRSPILRAAEAKVRRLEERVPQVESLDDPMLRVAPVGEMAETAAGRVGVMTSLSQKLPLPAKLDARGRIAKQQAAQARAEVERARVKLAADVRRAYWSHVVAVRTIQTTLENR</sequence>
<dbReference type="PROSITE" id="PS51257">
    <property type="entry name" value="PROKAR_LIPOPROTEIN"/>
    <property type="match status" value="1"/>
</dbReference>
<accession>A0A3B1DDS2</accession>